<dbReference type="InterPro" id="IPR007324">
    <property type="entry name" value="Sugar-bd_dom_put"/>
</dbReference>
<evidence type="ECO:0000313" key="6">
    <source>
        <dbReference type="EMBL" id="SMX33286.1"/>
    </source>
</evidence>
<evidence type="ECO:0000259" key="5">
    <source>
        <dbReference type="Pfam" id="PF04198"/>
    </source>
</evidence>
<dbReference type="InterPro" id="IPR037171">
    <property type="entry name" value="NagB/RpiA_transferase-like"/>
</dbReference>
<comment type="similarity">
    <text evidence="1">Belongs to the SorC transcriptional regulatory family.</text>
</comment>
<dbReference type="OrthoDB" id="9808171at2"/>
<name>A0A238JU53_9RHOB</name>
<dbReference type="GO" id="GO:0030246">
    <property type="term" value="F:carbohydrate binding"/>
    <property type="evidence" value="ECO:0007669"/>
    <property type="project" value="InterPro"/>
</dbReference>
<dbReference type="SUPFAM" id="SSF100950">
    <property type="entry name" value="NagB/RpiA/CoA transferase-like"/>
    <property type="match status" value="1"/>
</dbReference>
<keyword evidence="3" id="KW-0238">DNA-binding</keyword>
<dbReference type="EMBL" id="FXYE01000001">
    <property type="protein sequence ID" value="SMX33286.1"/>
    <property type="molecule type" value="Genomic_DNA"/>
</dbReference>
<dbReference type="RefSeq" id="WP_093966169.1">
    <property type="nucleotide sequence ID" value="NZ_FXYE01000001.1"/>
</dbReference>
<protein>
    <submittedName>
        <fullName evidence="6">Transcriptional regulator LsrR</fullName>
    </submittedName>
</protein>
<gene>
    <name evidence="6" type="primary">lsrR_1</name>
    <name evidence="6" type="ORF">COL8621_00992</name>
</gene>
<dbReference type="PANTHER" id="PTHR34294">
    <property type="entry name" value="TRANSCRIPTIONAL REGULATOR-RELATED"/>
    <property type="match status" value="1"/>
</dbReference>
<proteinExistence type="inferred from homology"/>
<evidence type="ECO:0000256" key="1">
    <source>
        <dbReference type="ARBA" id="ARBA00010466"/>
    </source>
</evidence>
<dbReference type="GO" id="GO:0003677">
    <property type="term" value="F:DNA binding"/>
    <property type="evidence" value="ECO:0007669"/>
    <property type="project" value="UniProtKB-KW"/>
</dbReference>
<reference evidence="7" key="1">
    <citation type="submission" date="2017-05" db="EMBL/GenBank/DDBJ databases">
        <authorList>
            <person name="Rodrigo-Torres L."/>
            <person name="Arahal R. D."/>
            <person name="Lucena T."/>
        </authorList>
    </citation>
    <scope>NUCLEOTIDE SEQUENCE [LARGE SCALE GENOMIC DNA]</scope>
    <source>
        <strain evidence="7">CECT 8621</strain>
    </source>
</reference>
<dbReference type="Gene3D" id="3.40.50.1360">
    <property type="match status" value="1"/>
</dbReference>
<dbReference type="AlphaFoldDB" id="A0A238JU53"/>
<dbReference type="PANTHER" id="PTHR34294:SF1">
    <property type="entry name" value="TRANSCRIPTIONAL REGULATOR LSRR"/>
    <property type="match status" value="1"/>
</dbReference>
<keyword evidence="4" id="KW-0804">Transcription</keyword>
<sequence length="327" mass="35617">MARETIEDSEAFIAEVCWHYFMNEMTQAEVAKMLDVTRLRVNQAIQRAKAQGIVKIQIESPFIARTEMQSELKDVLGIERAVVAPANSGGYDYHRPTGAALAALITERVRTASWKSIGVSWGLTLDTAIRRLPRQSHPDLEVVSILGGTAQGSTFNAFGIASGFADVLGAHYSILTAPIYLSDGIDRDLFLSQTSLKEHFQKFQSLDAVLLTCSNVSDKSFLVSHGLPKEMEPEALIEQGAIGDVLGQFLDKDGNSVSKYVDDRTIGMPLDSVQAVPEKIMAAAGPHKVDIIRAACHRGLVDTLVTDDVTASLILERYRGQSVNAAQ</sequence>
<evidence type="ECO:0000313" key="7">
    <source>
        <dbReference type="Proteomes" id="UP000202922"/>
    </source>
</evidence>
<dbReference type="Proteomes" id="UP000202922">
    <property type="component" value="Unassembled WGS sequence"/>
</dbReference>
<dbReference type="InterPro" id="IPR036388">
    <property type="entry name" value="WH-like_DNA-bd_sf"/>
</dbReference>
<feature type="domain" description="Sugar-binding" evidence="5">
    <location>
        <begin position="61"/>
        <end position="316"/>
    </location>
</feature>
<evidence type="ECO:0000256" key="2">
    <source>
        <dbReference type="ARBA" id="ARBA00023015"/>
    </source>
</evidence>
<dbReference type="Gene3D" id="1.10.10.10">
    <property type="entry name" value="Winged helix-like DNA-binding domain superfamily/Winged helix DNA-binding domain"/>
    <property type="match status" value="1"/>
</dbReference>
<keyword evidence="7" id="KW-1185">Reference proteome</keyword>
<dbReference type="InterPro" id="IPR051054">
    <property type="entry name" value="SorC_transcr_regulators"/>
</dbReference>
<organism evidence="6 7">
    <name type="scientific">Actibacterium lipolyticum</name>
    <dbReference type="NCBI Taxonomy" id="1524263"/>
    <lineage>
        <taxon>Bacteria</taxon>
        <taxon>Pseudomonadati</taxon>
        <taxon>Pseudomonadota</taxon>
        <taxon>Alphaproteobacteria</taxon>
        <taxon>Rhodobacterales</taxon>
        <taxon>Roseobacteraceae</taxon>
        <taxon>Actibacterium</taxon>
    </lineage>
</organism>
<evidence type="ECO:0000256" key="3">
    <source>
        <dbReference type="ARBA" id="ARBA00023125"/>
    </source>
</evidence>
<dbReference type="Pfam" id="PF04198">
    <property type="entry name" value="Sugar-bind"/>
    <property type="match status" value="1"/>
</dbReference>
<keyword evidence="2" id="KW-0805">Transcription regulation</keyword>
<evidence type="ECO:0000256" key="4">
    <source>
        <dbReference type="ARBA" id="ARBA00023163"/>
    </source>
</evidence>
<accession>A0A238JU53</accession>